<evidence type="ECO:0000313" key="2">
    <source>
        <dbReference type="Proteomes" id="UP000878956"/>
    </source>
</evidence>
<proteinExistence type="predicted"/>
<accession>A0AAN6A7E2</accession>
<dbReference type="AlphaFoldDB" id="A0AAN6A7E2"/>
<gene>
    <name evidence="1" type="ORF">KRM00_003313</name>
</gene>
<organism evidence="1 2">
    <name type="scientific">Clostridioides difficile</name>
    <name type="common">Peptoclostridium difficile</name>
    <dbReference type="NCBI Taxonomy" id="1496"/>
    <lineage>
        <taxon>Bacteria</taxon>
        <taxon>Bacillati</taxon>
        <taxon>Bacillota</taxon>
        <taxon>Clostridia</taxon>
        <taxon>Peptostreptococcales</taxon>
        <taxon>Peptostreptococcaceae</taxon>
        <taxon>Clostridioides</taxon>
    </lineage>
</organism>
<sequence>MQEKNVIVVEEEKAPNSRVKIVLIKEAIRRCPTGKILNVNIICKELGEILEERYQTEDCLEYHAKRMGLFYTRDMVKQIKSYICKSYNGD</sequence>
<dbReference type="EMBL" id="DAEPXK010000048">
    <property type="protein sequence ID" value="HBH1543781.1"/>
    <property type="molecule type" value="Genomic_DNA"/>
</dbReference>
<name>A0AAN6A7E2_CLODI</name>
<dbReference type="Proteomes" id="UP000878956">
    <property type="component" value="Unassembled WGS sequence"/>
</dbReference>
<reference evidence="1" key="1">
    <citation type="journal article" date="2018" name="Genome Biol.">
        <title>SKESA: strategic k-mer extension for scrupulous assemblies.</title>
        <authorList>
            <person name="Souvorov A."/>
            <person name="Agarwala R."/>
            <person name="Lipman D.J."/>
        </authorList>
    </citation>
    <scope>NUCLEOTIDE SEQUENCE</scope>
    <source>
        <strain evidence="1">HN1000</strain>
    </source>
</reference>
<comment type="caution">
    <text evidence="1">The sequence shown here is derived from an EMBL/GenBank/DDBJ whole genome shotgun (WGS) entry which is preliminary data.</text>
</comment>
<reference evidence="1" key="2">
    <citation type="submission" date="2021-06" db="EMBL/GenBank/DDBJ databases">
        <authorList>
            <consortium name="NCBI Pathogen Detection Project"/>
        </authorList>
    </citation>
    <scope>NUCLEOTIDE SEQUENCE</scope>
    <source>
        <strain evidence="1">HN1000</strain>
    </source>
</reference>
<dbReference type="RefSeq" id="WP_095903728.1">
    <property type="nucleotide sequence ID" value="NZ_CP037850.1"/>
</dbReference>
<evidence type="ECO:0000313" key="1">
    <source>
        <dbReference type="EMBL" id="HBH1543781.1"/>
    </source>
</evidence>
<protein>
    <submittedName>
        <fullName evidence="1">Uncharacterized protein</fullName>
    </submittedName>
</protein>